<evidence type="ECO:0000313" key="2">
    <source>
        <dbReference type="Proteomes" id="UP000199321"/>
    </source>
</evidence>
<protein>
    <submittedName>
        <fullName evidence="1">Uncharacterized protein</fullName>
    </submittedName>
</protein>
<organism evidence="1 2">
    <name type="scientific">Ulvibacter litoralis</name>
    <dbReference type="NCBI Taxonomy" id="227084"/>
    <lineage>
        <taxon>Bacteria</taxon>
        <taxon>Pseudomonadati</taxon>
        <taxon>Bacteroidota</taxon>
        <taxon>Flavobacteriia</taxon>
        <taxon>Flavobacteriales</taxon>
        <taxon>Flavobacteriaceae</taxon>
        <taxon>Ulvibacter</taxon>
    </lineage>
</organism>
<name>A0A1G7D2N6_9FLAO</name>
<dbReference type="EMBL" id="FNBA01000001">
    <property type="protein sequence ID" value="SDE45300.1"/>
    <property type="molecule type" value="Genomic_DNA"/>
</dbReference>
<dbReference type="Proteomes" id="UP000199321">
    <property type="component" value="Unassembled WGS sequence"/>
</dbReference>
<keyword evidence="2" id="KW-1185">Reference proteome</keyword>
<dbReference type="AlphaFoldDB" id="A0A1G7D2N6"/>
<reference evidence="1 2" key="1">
    <citation type="submission" date="2016-10" db="EMBL/GenBank/DDBJ databases">
        <authorList>
            <person name="de Groot N.N."/>
        </authorList>
    </citation>
    <scope>NUCLEOTIDE SEQUENCE [LARGE SCALE GENOMIC DNA]</scope>
    <source>
        <strain evidence="1 2">DSM 16195</strain>
    </source>
</reference>
<accession>A0A1G7D2N6</accession>
<gene>
    <name evidence="1" type="ORF">SAMN05421855_101699</name>
</gene>
<dbReference type="RefSeq" id="WP_093140550.1">
    <property type="nucleotide sequence ID" value="NZ_BMWO01000001.1"/>
</dbReference>
<evidence type="ECO:0000313" key="1">
    <source>
        <dbReference type="EMBL" id="SDE45300.1"/>
    </source>
</evidence>
<sequence>MKNYLILLILLPLITFSQENNYLVENGQYYFTKSLNAADSQERITGLNGKLEIKKKHIIQIVNFDGKNVSYRYLTFDDEGLKKLYNEDNETLTMTIEDFSFYTNKYFSRLREWKVGAYTVPIRIRSENENFEFESNLSLGANIAKGINFSRYGDLGYAELSFGISLTKVNLTEDNSDIKTVNPDLNTLSQSALTTSFGLAIHLAKNVNFGLFYGWDFLEGSDQEKLKWIHNKKPWLGFGINVNFNSNDSSNISNTNTQKTNK</sequence>
<proteinExistence type="predicted"/>
<dbReference type="OrthoDB" id="1158431at2"/>